<sequence>MDLKINIKARLQRHARNASFLKRKKTYLNILKKFKFISLVIVVILPIYPSFGAMGVDKEYAVWNYDESTILASYEWDIDKWGSIFSQDSGFIKPSTMIDDNRDTSGINDFTYYTIQNWDTLGWIANKFNVSVNSIIWSNDFGAERVLKIGDTVRVPPVSGIAYNVQPNDNLDTIASKYKIDKLDILAQNQLDAAAELKIGQQLVLPGAQKPEPPKPVIIEKKPDPKATKLLTKTTASGKKVALAAAPKVKLPSWYSVAYTGKGSKFAYGNCTYYVANHKNVTWRWNANQWLNNARAAWVPTWTAAANGAIISFRWSWYNPYYGHVGIVSEVWDDYIIVKDMNYRRFNEVTVRKISKSDPSIKWYIYSN</sequence>
<evidence type="ECO:0000256" key="1">
    <source>
        <dbReference type="ARBA" id="ARBA00022729"/>
    </source>
</evidence>
<comment type="caution">
    <text evidence="5">The sequence shown here is derived from an EMBL/GenBank/DDBJ whole genome shotgun (WGS) entry which is preliminary data.</text>
</comment>
<evidence type="ECO:0000259" key="3">
    <source>
        <dbReference type="PROSITE" id="PS50911"/>
    </source>
</evidence>
<accession>K2GZH4</accession>
<keyword evidence="2" id="KW-0378">Hydrolase</keyword>
<evidence type="ECO:0000259" key="4">
    <source>
        <dbReference type="PROSITE" id="PS51782"/>
    </source>
</evidence>
<keyword evidence="1" id="KW-0732">Signal</keyword>
<feature type="domain" description="LysM" evidence="4">
    <location>
        <begin position="161"/>
        <end position="205"/>
    </location>
</feature>
<dbReference type="CDD" id="cd00118">
    <property type="entry name" value="LysM"/>
    <property type="match status" value="2"/>
</dbReference>
<organism evidence="5">
    <name type="scientific">uncultured bacterium</name>
    <name type="common">gcode 4</name>
    <dbReference type="NCBI Taxonomy" id="1234023"/>
    <lineage>
        <taxon>Bacteria</taxon>
        <taxon>environmental samples</taxon>
    </lineage>
</organism>
<dbReference type="EMBL" id="AMFJ01000264">
    <property type="protein sequence ID" value="EKE28920.1"/>
    <property type="molecule type" value="Genomic_DNA"/>
</dbReference>
<protein>
    <submittedName>
        <fullName evidence="5">Peptidase M23</fullName>
    </submittedName>
</protein>
<dbReference type="SMART" id="SM00257">
    <property type="entry name" value="LysM"/>
    <property type="match status" value="2"/>
</dbReference>
<dbReference type="GO" id="GO:0016787">
    <property type="term" value="F:hydrolase activity"/>
    <property type="evidence" value="ECO:0007669"/>
    <property type="project" value="UniProtKB-KW"/>
</dbReference>
<dbReference type="AlphaFoldDB" id="K2GZH4"/>
<dbReference type="PROSITE" id="PS50911">
    <property type="entry name" value="CHAP"/>
    <property type="match status" value="1"/>
</dbReference>
<dbReference type="InterPro" id="IPR038765">
    <property type="entry name" value="Papain-like_cys_pep_sf"/>
</dbReference>
<gene>
    <name evidence="5" type="ORF">ACD_2C00264G0005</name>
</gene>
<dbReference type="Pfam" id="PF05257">
    <property type="entry name" value="CHAP"/>
    <property type="match status" value="1"/>
</dbReference>
<dbReference type="InterPro" id="IPR036779">
    <property type="entry name" value="LysM_dom_sf"/>
</dbReference>
<dbReference type="Pfam" id="PF01476">
    <property type="entry name" value="LysM"/>
    <property type="match status" value="2"/>
</dbReference>
<name>K2GZH4_9BACT</name>
<dbReference type="InterPro" id="IPR018392">
    <property type="entry name" value="LysM"/>
</dbReference>
<evidence type="ECO:0000313" key="5">
    <source>
        <dbReference type="EMBL" id="EKE28920.1"/>
    </source>
</evidence>
<feature type="domain" description="LysM" evidence="4">
    <location>
        <begin position="111"/>
        <end position="155"/>
    </location>
</feature>
<dbReference type="Gene3D" id="3.90.1720.10">
    <property type="entry name" value="endopeptidase domain like (from Nostoc punctiforme)"/>
    <property type="match status" value="1"/>
</dbReference>
<dbReference type="PROSITE" id="PS51782">
    <property type="entry name" value="LYSM"/>
    <property type="match status" value="2"/>
</dbReference>
<feature type="domain" description="Peptidase C51" evidence="3">
    <location>
        <begin position="246"/>
        <end position="366"/>
    </location>
</feature>
<evidence type="ECO:0000256" key="2">
    <source>
        <dbReference type="ARBA" id="ARBA00022801"/>
    </source>
</evidence>
<dbReference type="SUPFAM" id="SSF54001">
    <property type="entry name" value="Cysteine proteinases"/>
    <property type="match status" value="1"/>
</dbReference>
<dbReference type="Gene3D" id="3.10.350.10">
    <property type="entry name" value="LysM domain"/>
    <property type="match status" value="2"/>
</dbReference>
<dbReference type="SUPFAM" id="SSF54106">
    <property type="entry name" value="LysM domain"/>
    <property type="match status" value="2"/>
</dbReference>
<proteinExistence type="predicted"/>
<dbReference type="InterPro" id="IPR007921">
    <property type="entry name" value="CHAP_dom"/>
</dbReference>
<reference evidence="5" key="1">
    <citation type="journal article" date="2012" name="Science">
        <title>Fermentation, hydrogen, and sulfur metabolism in multiple uncultivated bacterial phyla.</title>
        <authorList>
            <person name="Wrighton K.C."/>
            <person name="Thomas B.C."/>
            <person name="Sharon I."/>
            <person name="Miller C.S."/>
            <person name="Castelle C.J."/>
            <person name="VerBerkmoes N.C."/>
            <person name="Wilkins M.J."/>
            <person name="Hettich R.L."/>
            <person name="Lipton M.S."/>
            <person name="Williams K.H."/>
            <person name="Long P.E."/>
            <person name="Banfield J.F."/>
        </authorList>
    </citation>
    <scope>NUCLEOTIDE SEQUENCE [LARGE SCALE GENOMIC DNA]</scope>
</reference>